<keyword evidence="3" id="KW-1185">Reference proteome</keyword>
<dbReference type="AlphaFoldDB" id="A0A4Y9YRC7"/>
<dbReference type="Proteomes" id="UP000298327">
    <property type="component" value="Unassembled WGS sequence"/>
</dbReference>
<sequence length="285" mass="30735">MWASVATARGSTITAARQCKNAHKRTLRFTSQHATAPASSDNNAAFPTLNACLSPPGEHPGNVESAHARNIVIGSAKKKLRCLWHRPPARRGAKFPTTSTNPLRASPHSLLRYAAAALVNEADVYLEQRKRDEIEHNTLVAVSCTSSTNEVTHRALARTAISGSHFFAKTTMSAAEQLRVPVHWCMHGLPTPAAAQWSEQHISVTPPTSPTSKVLHSGYNDSSHLRTELLATQPSVLHSILSEDENALRAPSAVQRLELPAPRCASTSRPCCPDAESRDTGAVCP</sequence>
<proteinExistence type="predicted"/>
<protein>
    <submittedName>
        <fullName evidence="2">Uncharacterized protein</fullName>
    </submittedName>
</protein>
<comment type="caution">
    <text evidence="2">The sequence shown here is derived from an EMBL/GenBank/DDBJ whole genome shotgun (WGS) entry which is preliminary data.</text>
</comment>
<name>A0A4Y9YRC7_9AGAM</name>
<dbReference type="EMBL" id="SEOQ01000379">
    <property type="protein sequence ID" value="TFY64268.1"/>
    <property type="molecule type" value="Genomic_DNA"/>
</dbReference>
<gene>
    <name evidence="2" type="ORF">EVG20_g6003</name>
</gene>
<evidence type="ECO:0000313" key="3">
    <source>
        <dbReference type="Proteomes" id="UP000298327"/>
    </source>
</evidence>
<organism evidence="2 3">
    <name type="scientific">Dentipellis fragilis</name>
    <dbReference type="NCBI Taxonomy" id="205917"/>
    <lineage>
        <taxon>Eukaryota</taxon>
        <taxon>Fungi</taxon>
        <taxon>Dikarya</taxon>
        <taxon>Basidiomycota</taxon>
        <taxon>Agaricomycotina</taxon>
        <taxon>Agaricomycetes</taxon>
        <taxon>Russulales</taxon>
        <taxon>Hericiaceae</taxon>
        <taxon>Dentipellis</taxon>
    </lineage>
</organism>
<evidence type="ECO:0000313" key="2">
    <source>
        <dbReference type="EMBL" id="TFY64268.1"/>
    </source>
</evidence>
<reference evidence="2 3" key="1">
    <citation type="submission" date="2019-02" db="EMBL/GenBank/DDBJ databases">
        <title>Genome sequencing of the rare red list fungi Dentipellis fragilis.</title>
        <authorList>
            <person name="Buettner E."/>
            <person name="Kellner H."/>
        </authorList>
    </citation>
    <scope>NUCLEOTIDE SEQUENCE [LARGE SCALE GENOMIC DNA]</scope>
    <source>
        <strain evidence="2 3">DSM 105465</strain>
    </source>
</reference>
<feature type="region of interest" description="Disordered" evidence="1">
    <location>
        <begin position="263"/>
        <end position="285"/>
    </location>
</feature>
<evidence type="ECO:0000256" key="1">
    <source>
        <dbReference type="SAM" id="MobiDB-lite"/>
    </source>
</evidence>
<accession>A0A4Y9YRC7</accession>